<accession>A0AB35BWQ2</accession>
<dbReference type="InterPro" id="IPR010718">
    <property type="entry name" value="DUF1294"/>
</dbReference>
<organism evidence="2 3">
    <name type="scientific">Wohlfahrtiimonas chitiniclastica</name>
    <dbReference type="NCBI Taxonomy" id="400946"/>
    <lineage>
        <taxon>Bacteria</taxon>
        <taxon>Pseudomonadati</taxon>
        <taxon>Pseudomonadota</taxon>
        <taxon>Gammaproteobacteria</taxon>
        <taxon>Cardiobacteriales</taxon>
        <taxon>Ignatzschineriaceae</taxon>
        <taxon>Wohlfahrtiimonas</taxon>
    </lineage>
</organism>
<evidence type="ECO:0000313" key="3">
    <source>
        <dbReference type="Proteomes" id="UP000680020"/>
    </source>
</evidence>
<sequence length="154" mass="18140">MMYYLCAFAVTSAGVYTFYVQYGITWLPIVYGVASVITLILYAKDKKAARTEQWRVAENTLHLFELLGGWVTAFWAQWFYRHKTRKVSYQVVFWGIVTLHLLFWSDVLFFKMQGIQTIVEFVNLNLPENLRVWEKQPAQGYEFSMPNGTIEWAK</sequence>
<gene>
    <name evidence="2" type="ORF">J7561_03415</name>
</gene>
<dbReference type="EMBL" id="JAGIBU010000002">
    <property type="protein sequence ID" value="MBS7824252.1"/>
    <property type="molecule type" value="Genomic_DNA"/>
</dbReference>
<feature type="transmembrane region" description="Helical" evidence="1">
    <location>
        <begin position="63"/>
        <end position="80"/>
    </location>
</feature>
<protein>
    <submittedName>
        <fullName evidence="2">DUF1294 domain-containing protein</fullName>
    </submittedName>
</protein>
<dbReference type="AlphaFoldDB" id="A0AB35BWQ2"/>
<dbReference type="Proteomes" id="UP000680020">
    <property type="component" value="Unassembled WGS sequence"/>
</dbReference>
<keyword evidence="1" id="KW-0472">Membrane</keyword>
<comment type="caution">
    <text evidence="2">The sequence shown here is derived from an EMBL/GenBank/DDBJ whole genome shotgun (WGS) entry which is preliminary data.</text>
</comment>
<reference evidence="2" key="1">
    <citation type="submission" date="2021-03" db="EMBL/GenBank/DDBJ databases">
        <title>Identification and antibiotic profiling of Wohlfahrtiimonas chitiniclastica, an underestimated human pathogen.</title>
        <authorList>
            <person name="Kopf A."/>
            <person name="Bunk B."/>
            <person name="Coldewey S."/>
            <person name="Gunzer F."/>
            <person name="Riedel T."/>
            <person name="Schroettner P."/>
        </authorList>
    </citation>
    <scope>NUCLEOTIDE SEQUENCE</scope>
    <source>
        <strain evidence="2">DSM 100917</strain>
    </source>
</reference>
<keyword evidence="1" id="KW-1133">Transmembrane helix</keyword>
<evidence type="ECO:0000256" key="1">
    <source>
        <dbReference type="SAM" id="Phobius"/>
    </source>
</evidence>
<name>A0AB35BWQ2_9GAMM</name>
<feature type="transmembrane region" description="Helical" evidence="1">
    <location>
        <begin position="23"/>
        <end position="42"/>
    </location>
</feature>
<dbReference type="Pfam" id="PF06961">
    <property type="entry name" value="DUF1294"/>
    <property type="match status" value="1"/>
</dbReference>
<proteinExistence type="predicted"/>
<keyword evidence="1" id="KW-0812">Transmembrane</keyword>
<feature type="transmembrane region" description="Helical" evidence="1">
    <location>
        <begin position="92"/>
        <end position="110"/>
    </location>
</feature>
<evidence type="ECO:0000313" key="2">
    <source>
        <dbReference type="EMBL" id="MBS7824252.1"/>
    </source>
</evidence>